<name>A0A0D0AP84_9AGAM</name>
<dbReference type="InParanoid" id="A0A0D0AP84"/>
<proteinExistence type="predicted"/>
<protein>
    <submittedName>
        <fullName evidence="1">Uncharacterized protein</fullName>
    </submittedName>
</protein>
<sequence>MFFPTVRTLCHIARAFDVRRETFILAAGSQFVQCAALNGWIVISDCGVVHSSCSVSTEFLW</sequence>
<reference evidence="1 2" key="1">
    <citation type="submission" date="2014-04" db="EMBL/GenBank/DDBJ databases">
        <authorList>
            <consortium name="DOE Joint Genome Institute"/>
            <person name="Kuo A."/>
            <person name="Ruytinx J."/>
            <person name="Rineau F."/>
            <person name="Colpaert J."/>
            <person name="Kohler A."/>
            <person name="Nagy L.G."/>
            <person name="Floudas D."/>
            <person name="Copeland A."/>
            <person name="Barry K.W."/>
            <person name="Cichocki N."/>
            <person name="Veneault-Fourrey C."/>
            <person name="LaButti K."/>
            <person name="Lindquist E.A."/>
            <person name="Lipzen A."/>
            <person name="Lundell T."/>
            <person name="Morin E."/>
            <person name="Murat C."/>
            <person name="Sun H."/>
            <person name="Tunlid A."/>
            <person name="Henrissat B."/>
            <person name="Grigoriev I.V."/>
            <person name="Hibbett D.S."/>
            <person name="Martin F."/>
            <person name="Nordberg H.P."/>
            <person name="Cantor M.N."/>
            <person name="Hua S.X."/>
        </authorList>
    </citation>
    <scope>NUCLEOTIDE SEQUENCE [LARGE SCALE GENOMIC DNA]</scope>
    <source>
        <strain evidence="1 2">UH-Slu-Lm8-n1</strain>
    </source>
</reference>
<organism evidence="1 2">
    <name type="scientific">Suillus luteus UH-Slu-Lm8-n1</name>
    <dbReference type="NCBI Taxonomy" id="930992"/>
    <lineage>
        <taxon>Eukaryota</taxon>
        <taxon>Fungi</taxon>
        <taxon>Dikarya</taxon>
        <taxon>Basidiomycota</taxon>
        <taxon>Agaricomycotina</taxon>
        <taxon>Agaricomycetes</taxon>
        <taxon>Agaricomycetidae</taxon>
        <taxon>Boletales</taxon>
        <taxon>Suillineae</taxon>
        <taxon>Suillaceae</taxon>
        <taxon>Suillus</taxon>
    </lineage>
</organism>
<evidence type="ECO:0000313" key="1">
    <source>
        <dbReference type="EMBL" id="KIK43591.1"/>
    </source>
</evidence>
<dbReference type="EMBL" id="KN835209">
    <property type="protein sequence ID" value="KIK43591.1"/>
    <property type="molecule type" value="Genomic_DNA"/>
</dbReference>
<evidence type="ECO:0000313" key="2">
    <source>
        <dbReference type="Proteomes" id="UP000054485"/>
    </source>
</evidence>
<dbReference type="Proteomes" id="UP000054485">
    <property type="component" value="Unassembled WGS sequence"/>
</dbReference>
<accession>A0A0D0AP84</accession>
<dbReference type="HOGENOM" id="CLU_2924285_0_0_1"/>
<keyword evidence="2" id="KW-1185">Reference proteome</keyword>
<dbReference type="AlphaFoldDB" id="A0A0D0AP84"/>
<reference evidence="2" key="2">
    <citation type="submission" date="2015-01" db="EMBL/GenBank/DDBJ databases">
        <title>Evolutionary Origins and Diversification of the Mycorrhizal Mutualists.</title>
        <authorList>
            <consortium name="DOE Joint Genome Institute"/>
            <consortium name="Mycorrhizal Genomics Consortium"/>
            <person name="Kohler A."/>
            <person name="Kuo A."/>
            <person name="Nagy L.G."/>
            <person name="Floudas D."/>
            <person name="Copeland A."/>
            <person name="Barry K.W."/>
            <person name="Cichocki N."/>
            <person name="Veneault-Fourrey C."/>
            <person name="LaButti K."/>
            <person name="Lindquist E.A."/>
            <person name="Lipzen A."/>
            <person name="Lundell T."/>
            <person name="Morin E."/>
            <person name="Murat C."/>
            <person name="Riley R."/>
            <person name="Ohm R."/>
            <person name="Sun H."/>
            <person name="Tunlid A."/>
            <person name="Henrissat B."/>
            <person name="Grigoriev I.V."/>
            <person name="Hibbett D.S."/>
            <person name="Martin F."/>
        </authorList>
    </citation>
    <scope>NUCLEOTIDE SEQUENCE [LARGE SCALE GENOMIC DNA]</scope>
    <source>
        <strain evidence="2">UH-Slu-Lm8-n1</strain>
    </source>
</reference>
<gene>
    <name evidence="1" type="ORF">CY34DRAFT_803677</name>
</gene>